<dbReference type="PROSITE" id="PS50850">
    <property type="entry name" value="MFS"/>
    <property type="match status" value="1"/>
</dbReference>
<evidence type="ECO:0000256" key="3">
    <source>
        <dbReference type="ARBA" id="ARBA00022692"/>
    </source>
</evidence>
<dbReference type="InterPro" id="IPR036259">
    <property type="entry name" value="MFS_trans_sf"/>
</dbReference>
<dbReference type="GO" id="GO:0016020">
    <property type="term" value="C:membrane"/>
    <property type="evidence" value="ECO:0007669"/>
    <property type="project" value="UniProtKB-SubCell"/>
</dbReference>
<evidence type="ECO:0000313" key="9">
    <source>
        <dbReference type="Proteomes" id="UP000015102"/>
    </source>
</evidence>
<evidence type="ECO:0000256" key="6">
    <source>
        <dbReference type="SAM" id="Phobius"/>
    </source>
</evidence>
<evidence type="ECO:0000256" key="1">
    <source>
        <dbReference type="ARBA" id="ARBA00004141"/>
    </source>
</evidence>
<dbReference type="Pfam" id="PF07690">
    <property type="entry name" value="MFS_1"/>
    <property type="match status" value="1"/>
</dbReference>
<accession>T1H068</accession>
<dbReference type="PANTHER" id="PTHR23511">
    <property type="entry name" value="SYNAPTIC VESICLE GLYCOPROTEIN 2"/>
    <property type="match status" value="1"/>
</dbReference>
<dbReference type="GO" id="GO:0022857">
    <property type="term" value="F:transmembrane transporter activity"/>
    <property type="evidence" value="ECO:0007669"/>
    <property type="project" value="InterPro"/>
</dbReference>
<feature type="domain" description="Major facilitator superfamily (MFS) profile" evidence="7">
    <location>
        <begin position="6"/>
        <end position="150"/>
    </location>
</feature>
<sequence length="150" mass="16578">VGKFHYFLLITCGLCYVAVSSEIVGLSIVSYSAQCELDFTLFEKGFLNSVGYLGVVISSHMMGFLADTLGRVQLLKMSLIVSICTSTISVFSNSTSMLIAFRFFTGIFMCGCQSCIFTLLSEYHSDKSRMKHITILASFMVFGLLYTQGE</sequence>
<keyword evidence="9" id="KW-1185">Reference proteome</keyword>
<dbReference type="STRING" id="36166.T1H068"/>
<comment type="subcellular location">
    <subcellularLocation>
        <location evidence="1">Membrane</location>
        <topology evidence="1">Multi-pass membrane protein</topology>
    </subcellularLocation>
</comment>
<proteinExistence type="predicted"/>
<dbReference type="Proteomes" id="UP000015102">
    <property type="component" value="Unassembled WGS sequence"/>
</dbReference>
<keyword evidence="3 6" id="KW-0812">Transmembrane</keyword>
<organism evidence="8 9">
    <name type="scientific">Megaselia scalaris</name>
    <name type="common">Humpbacked fly</name>
    <name type="synonym">Phora scalaris</name>
    <dbReference type="NCBI Taxonomy" id="36166"/>
    <lineage>
        <taxon>Eukaryota</taxon>
        <taxon>Metazoa</taxon>
        <taxon>Ecdysozoa</taxon>
        <taxon>Arthropoda</taxon>
        <taxon>Hexapoda</taxon>
        <taxon>Insecta</taxon>
        <taxon>Pterygota</taxon>
        <taxon>Neoptera</taxon>
        <taxon>Endopterygota</taxon>
        <taxon>Diptera</taxon>
        <taxon>Brachycera</taxon>
        <taxon>Muscomorpha</taxon>
        <taxon>Platypezoidea</taxon>
        <taxon>Phoridae</taxon>
        <taxon>Megaseliini</taxon>
        <taxon>Megaselia</taxon>
    </lineage>
</organism>
<evidence type="ECO:0000256" key="5">
    <source>
        <dbReference type="ARBA" id="ARBA00023136"/>
    </source>
</evidence>
<reference evidence="8" key="2">
    <citation type="submission" date="2015-06" db="UniProtKB">
        <authorList>
            <consortium name="EnsemblMetazoa"/>
        </authorList>
    </citation>
    <scope>IDENTIFICATION</scope>
</reference>
<feature type="transmembrane region" description="Helical" evidence="6">
    <location>
        <begin position="74"/>
        <end position="92"/>
    </location>
</feature>
<keyword evidence="2" id="KW-0813">Transport</keyword>
<evidence type="ECO:0000259" key="7">
    <source>
        <dbReference type="PROSITE" id="PS50850"/>
    </source>
</evidence>
<keyword evidence="5 6" id="KW-0472">Membrane</keyword>
<name>T1H068_MEGSC</name>
<dbReference type="EMBL" id="CAQQ02380345">
    <property type="status" value="NOT_ANNOTATED_CDS"/>
    <property type="molecule type" value="Genomic_DNA"/>
</dbReference>
<dbReference type="InterPro" id="IPR011701">
    <property type="entry name" value="MFS"/>
</dbReference>
<dbReference type="EnsemblMetazoa" id="MESCA009536-RA">
    <property type="protein sequence ID" value="MESCA009536-PA"/>
    <property type="gene ID" value="MESCA009536"/>
</dbReference>
<dbReference type="SUPFAM" id="SSF103473">
    <property type="entry name" value="MFS general substrate transporter"/>
    <property type="match status" value="1"/>
</dbReference>
<keyword evidence="4 6" id="KW-1133">Transmembrane helix</keyword>
<feature type="transmembrane region" description="Helical" evidence="6">
    <location>
        <begin position="98"/>
        <end position="120"/>
    </location>
</feature>
<protein>
    <recommendedName>
        <fullName evidence="7">Major facilitator superfamily (MFS) profile domain-containing protein</fullName>
    </recommendedName>
</protein>
<dbReference type="PANTHER" id="PTHR23511:SF35">
    <property type="entry name" value="MAJOR FACILITATOR SUPERFAMILY (MFS) PROFILE DOMAIN-CONTAINING PROTEIN"/>
    <property type="match status" value="1"/>
</dbReference>
<feature type="transmembrane region" description="Helical" evidence="6">
    <location>
        <begin position="132"/>
        <end position="149"/>
    </location>
</feature>
<evidence type="ECO:0000256" key="2">
    <source>
        <dbReference type="ARBA" id="ARBA00022448"/>
    </source>
</evidence>
<feature type="transmembrane region" description="Helical" evidence="6">
    <location>
        <begin position="7"/>
        <end position="29"/>
    </location>
</feature>
<dbReference type="Gene3D" id="1.20.1250.20">
    <property type="entry name" value="MFS general substrate transporter like domains"/>
    <property type="match status" value="1"/>
</dbReference>
<evidence type="ECO:0000313" key="8">
    <source>
        <dbReference type="EnsemblMetazoa" id="MESCA009536-PA"/>
    </source>
</evidence>
<evidence type="ECO:0000256" key="4">
    <source>
        <dbReference type="ARBA" id="ARBA00022989"/>
    </source>
</evidence>
<reference evidence="9" key="1">
    <citation type="submission" date="2013-02" db="EMBL/GenBank/DDBJ databases">
        <authorList>
            <person name="Hughes D."/>
        </authorList>
    </citation>
    <scope>NUCLEOTIDE SEQUENCE</scope>
    <source>
        <strain>Durham</strain>
        <strain evidence="9">NC isolate 2 -- Noor lab</strain>
    </source>
</reference>
<dbReference type="AlphaFoldDB" id="T1H068"/>
<dbReference type="InterPro" id="IPR020846">
    <property type="entry name" value="MFS_dom"/>
</dbReference>
<dbReference type="HOGENOM" id="CLU_106531_1_0_1"/>